<evidence type="ECO:0000256" key="3">
    <source>
        <dbReference type="ARBA" id="ARBA00023125"/>
    </source>
</evidence>
<dbReference type="InterPro" id="IPR009057">
    <property type="entry name" value="Homeodomain-like_sf"/>
</dbReference>
<dbReference type="AlphaFoldDB" id="A0A5E4ZCA5"/>
<proteinExistence type="predicted"/>
<dbReference type="PROSITE" id="PS50977">
    <property type="entry name" value="HTH_TETR_2"/>
    <property type="match status" value="1"/>
</dbReference>
<sequence>MMHEGESNGSIWRKQPKQGRSICTVQSILQAAEELFTAQGYDATTAEDIVLRAGIGVGSLYDYFPNKKAIALALLENISMGIADGSRLLFVEHGKEPIETSLPKVIRKIYLSYKRHKSVLIHLVNEVPALRPLADLYSIDKLIHRTSLMYLHIYEEQVGGKDIEANHQFLNLVFTASIKHYLSESTHVIDEEAFLDRLASMILNTLMPTGRDSSGAVIPLRPS</sequence>
<organism evidence="7 8">
    <name type="scientific">Pandoraea terrae</name>
    <dbReference type="NCBI Taxonomy" id="1537710"/>
    <lineage>
        <taxon>Bacteria</taxon>
        <taxon>Pseudomonadati</taxon>
        <taxon>Pseudomonadota</taxon>
        <taxon>Betaproteobacteria</taxon>
        <taxon>Burkholderiales</taxon>
        <taxon>Burkholderiaceae</taxon>
        <taxon>Pandoraea</taxon>
    </lineage>
</organism>
<dbReference type="RefSeq" id="WP_191629220.1">
    <property type="nucleotide sequence ID" value="NZ_CABPRZ010000035.1"/>
</dbReference>
<dbReference type="PRINTS" id="PR00455">
    <property type="entry name" value="HTHTETR"/>
</dbReference>
<dbReference type="PANTHER" id="PTHR43479:SF11">
    <property type="entry name" value="ACREF_ENVCD OPERON REPRESSOR-RELATED"/>
    <property type="match status" value="1"/>
</dbReference>
<dbReference type="Proteomes" id="UP000414233">
    <property type="component" value="Unassembled WGS sequence"/>
</dbReference>
<dbReference type="InterPro" id="IPR001647">
    <property type="entry name" value="HTH_TetR"/>
</dbReference>
<dbReference type="SUPFAM" id="SSF46689">
    <property type="entry name" value="Homeodomain-like"/>
    <property type="match status" value="1"/>
</dbReference>
<dbReference type="InterPro" id="IPR050624">
    <property type="entry name" value="HTH-type_Tx_Regulator"/>
</dbReference>
<evidence type="ECO:0000313" key="8">
    <source>
        <dbReference type="Proteomes" id="UP000414233"/>
    </source>
</evidence>
<accession>A0A5E4ZCA5</accession>
<gene>
    <name evidence="7" type="ORF">PTE30175_05150</name>
</gene>
<dbReference type="PROSITE" id="PS01081">
    <property type="entry name" value="HTH_TETR_1"/>
    <property type="match status" value="1"/>
</dbReference>
<keyword evidence="4" id="KW-0804">Transcription</keyword>
<reference evidence="7 8" key="1">
    <citation type="submission" date="2019-08" db="EMBL/GenBank/DDBJ databases">
        <authorList>
            <person name="Peeters C."/>
        </authorList>
    </citation>
    <scope>NUCLEOTIDE SEQUENCE [LARGE SCALE GENOMIC DNA]</scope>
    <source>
        <strain evidence="7 8">LMG 30175</strain>
    </source>
</reference>
<feature type="domain" description="HTH tetR-type" evidence="6">
    <location>
        <begin position="22"/>
        <end position="82"/>
    </location>
</feature>
<evidence type="ECO:0000256" key="5">
    <source>
        <dbReference type="PROSITE-ProRule" id="PRU00335"/>
    </source>
</evidence>
<dbReference type="PANTHER" id="PTHR43479">
    <property type="entry name" value="ACREF/ENVCD OPERON REPRESSOR-RELATED"/>
    <property type="match status" value="1"/>
</dbReference>
<evidence type="ECO:0000313" key="7">
    <source>
        <dbReference type="EMBL" id="VVE57920.1"/>
    </source>
</evidence>
<dbReference type="Pfam" id="PF00440">
    <property type="entry name" value="TetR_N"/>
    <property type="match status" value="1"/>
</dbReference>
<evidence type="ECO:0000259" key="6">
    <source>
        <dbReference type="PROSITE" id="PS50977"/>
    </source>
</evidence>
<keyword evidence="8" id="KW-1185">Reference proteome</keyword>
<dbReference type="InterPro" id="IPR023772">
    <property type="entry name" value="DNA-bd_HTH_TetR-type_CS"/>
</dbReference>
<evidence type="ECO:0000256" key="4">
    <source>
        <dbReference type="ARBA" id="ARBA00023163"/>
    </source>
</evidence>
<keyword evidence="2" id="KW-0805">Transcription regulation</keyword>
<dbReference type="GO" id="GO:0003677">
    <property type="term" value="F:DNA binding"/>
    <property type="evidence" value="ECO:0007669"/>
    <property type="project" value="UniProtKB-UniRule"/>
</dbReference>
<protein>
    <submittedName>
        <fullName evidence="7">TetR family transcriptional regulator</fullName>
    </submittedName>
</protein>
<dbReference type="EMBL" id="CABPRZ010000035">
    <property type="protein sequence ID" value="VVE57920.1"/>
    <property type="molecule type" value="Genomic_DNA"/>
</dbReference>
<feature type="DNA-binding region" description="H-T-H motif" evidence="5">
    <location>
        <begin position="45"/>
        <end position="64"/>
    </location>
</feature>
<keyword evidence="1" id="KW-0678">Repressor</keyword>
<keyword evidence="3 5" id="KW-0238">DNA-binding</keyword>
<dbReference type="Gene3D" id="1.10.357.10">
    <property type="entry name" value="Tetracycline Repressor, domain 2"/>
    <property type="match status" value="1"/>
</dbReference>
<name>A0A5E4ZCA5_9BURK</name>
<evidence type="ECO:0000256" key="2">
    <source>
        <dbReference type="ARBA" id="ARBA00023015"/>
    </source>
</evidence>
<evidence type="ECO:0000256" key="1">
    <source>
        <dbReference type="ARBA" id="ARBA00022491"/>
    </source>
</evidence>